<gene>
    <name evidence="2" type="ORF">C3L50_10210</name>
</gene>
<evidence type="ECO:0000256" key="1">
    <source>
        <dbReference type="SAM" id="Phobius"/>
    </source>
</evidence>
<organism evidence="2 3">
    <name type="scientific">Flavobacterium alvei</name>
    <dbReference type="NCBI Taxonomy" id="2080416"/>
    <lineage>
        <taxon>Bacteria</taxon>
        <taxon>Pseudomonadati</taxon>
        <taxon>Bacteroidota</taxon>
        <taxon>Flavobacteriia</taxon>
        <taxon>Flavobacteriales</taxon>
        <taxon>Flavobacteriaceae</taxon>
        <taxon>Flavobacterium</taxon>
    </lineage>
</organism>
<keyword evidence="1" id="KW-1133">Transmembrane helix</keyword>
<dbReference type="EMBL" id="PQVG01000005">
    <property type="protein sequence ID" value="POY39669.1"/>
    <property type="molecule type" value="Genomic_DNA"/>
</dbReference>
<evidence type="ECO:0000313" key="2">
    <source>
        <dbReference type="EMBL" id="POY39669.1"/>
    </source>
</evidence>
<evidence type="ECO:0000313" key="3">
    <source>
        <dbReference type="Proteomes" id="UP000237310"/>
    </source>
</evidence>
<dbReference type="Proteomes" id="UP000237310">
    <property type="component" value="Unassembled WGS sequence"/>
</dbReference>
<name>A0A2S5ABK9_9FLAO</name>
<proteinExistence type="predicted"/>
<feature type="transmembrane region" description="Helical" evidence="1">
    <location>
        <begin position="6"/>
        <end position="24"/>
    </location>
</feature>
<protein>
    <submittedName>
        <fullName evidence="2">Uncharacterized protein</fullName>
    </submittedName>
</protein>
<keyword evidence="1" id="KW-0812">Transmembrane</keyword>
<keyword evidence="1" id="KW-0472">Membrane</keyword>
<comment type="caution">
    <text evidence="2">The sequence shown here is derived from an EMBL/GenBank/DDBJ whole genome shotgun (WGS) entry which is preliminary data.</text>
</comment>
<dbReference type="OrthoDB" id="1352952at2"/>
<sequence>MDTSVTIIGLIITILIGIPLFYAMRSNSINKAKTKEIMTKFSQNNRFNFEKTETQNKKVLAIDEKNKGFLLIDFNSKEKEVVNFIDLNTVESCKLAITAEGNSNTIEKIDFEFQHKKDKKTESIPFYKIENDQMGQVCLHEDHQLAKKWREIIQNCISS</sequence>
<accession>A0A2S5ABK9</accession>
<dbReference type="RefSeq" id="WP_103806206.1">
    <property type="nucleotide sequence ID" value="NZ_PQVG01000005.1"/>
</dbReference>
<keyword evidence="3" id="KW-1185">Reference proteome</keyword>
<dbReference type="AlphaFoldDB" id="A0A2S5ABK9"/>
<reference evidence="2 3" key="1">
    <citation type="submission" date="2018-01" db="EMBL/GenBank/DDBJ databases">
        <authorList>
            <person name="Gaut B.S."/>
            <person name="Morton B.R."/>
            <person name="Clegg M.T."/>
            <person name="Duvall M.R."/>
        </authorList>
    </citation>
    <scope>NUCLEOTIDE SEQUENCE [LARGE SCALE GENOMIC DNA]</scope>
    <source>
        <strain evidence="2 3">HR-AY</strain>
    </source>
</reference>